<evidence type="ECO:0000313" key="6">
    <source>
        <dbReference type="EMBL" id="KJF17389.1"/>
    </source>
</evidence>
<organism evidence="6 7">
    <name type="scientific">Acidithrix ferrooxidans</name>
    <dbReference type="NCBI Taxonomy" id="1280514"/>
    <lineage>
        <taxon>Bacteria</taxon>
        <taxon>Bacillati</taxon>
        <taxon>Actinomycetota</taxon>
        <taxon>Acidimicrobiia</taxon>
        <taxon>Acidimicrobiales</taxon>
        <taxon>Acidimicrobiaceae</taxon>
        <taxon>Acidithrix</taxon>
    </lineage>
</organism>
<dbReference type="Proteomes" id="UP000032360">
    <property type="component" value="Unassembled WGS sequence"/>
</dbReference>
<feature type="domain" description="ABC transporter" evidence="5">
    <location>
        <begin position="26"/>
        <end position="246"/>
    </location>
</feature>
<keyword evidence="3" id="KW-0547">Nucleotide-binding</keyword>
<keyword evidence="6" id="KW-0378">Hydrolase</keyword>
<dbReference type="GO" id="GO:0005524">
    <property type="term" value="F:ATP binding"/>
    <property type="evidence" value="ECO:0007669"/>
    <property type="project" value="UniProtKB-KW"/>
</dbReference>
<dbReference type="CDD" id="cd03220">
    <property type="entry name" value="ABC_KpsT_Wzt"/>
    <property type="match status" value="1"/>
</dbReference>
<dbReference type="OrthoDB" id="9778870at2"/>
<evidence type="ECO:0000256" key="3">
    <source>
        <dbReference type="ARBA" id="ARBA00022741"/>
    </source>
</evidence>
<evidence type="ECO:0000313" key="7">
    <source>
        <dbReference type="Proteomes" id="UP000032360"/>
    </source>
</evidence>
<dbReference type="PATRIC" id="fig|1280514.3.peg.2290"/>
<dbReference type="InterPro" id="IPR027417">
    <property type="entry name" value="P-loop_NTPase"/>
</dbReference>
<dbReference type="InterPro" id="IPR003593">
    <property type="entry name" value="AAA+_ATPase"/>
</dbReference>
<evidence type="ECO:0000256" key="4">
    <source>
        <dbReference type="ARBA" id="ARBA00022840"/>
    </source>
</evidence>
<dbReference type="Gene3D" id="3.40.50.300">
    <property type="entry name" value="P-loop containing nucleotide triphosphate hydrolases"/>
    <property type="match status" value="1"/>
</dbReference>
<comment type="similarity">
    <text evidence="1">Belongs to the ABC transporter superfamily.</text>
</comment>
<dbReference type="Gene3D" id="2.70.50.60">
    <property type="entry name" value="abc- transporter (atp binding component) like domain"/>
    <property type="match status" value="1"/>
</dbReference>
<keyword evidence="2" id="KW-0813">Transport</keyword>
<proteinExistence type="inferred from homology"/>
<dbReference type="GO" id="GO:0016020">
    <property type="term" value="C:membrane"/>
    <property type="evidence" value="ECO:0007669"/>
    <property type="project" value="InterPro"/>
</dbReference>
<dbReference type="STRING" id="1280514.AXFE_17410"/>
<dbReference type="CDD" id="cd10147">
    <property type="entry name" value="Wzt_C-like"/>
    <property type="match status" value="1"/>
</dbReference>
<protein>
    <submittedName>
        <fullName evidence="6">Teichoic acids export ATP-binding protein TagH</fullName>
        <ecNumber evidence="6">3.6.3.40</ecNumber>
    </submittedName>
</protein>
<dbReference type="PANTHER" id="PTHR46743">
    <property type="entry name" value="TEICHOIC ACIDS EXPORT ATP-BINDING PROTEIN TAGH"/>
    <property type="match status" value="1"/>
</dbReference>
<dbReference type="Pfam" id="PF00005">
    <property type="entry name" value="ABC_tran"/>
    <property type="match status" value="1"/>
</dbReference>
<dbReference type="InterPro" id="IPR003439">
    <property type="entry name" value="ABC_transporter-like_ATP-bd"/>
</dbReference>
<reference evidence="6 7" key="1">
    <citation type="submission" date="2015-01" db="EMBL/GenBank/DDBJ databases">
        <title>Draft genome of the acidophilic iron oxidizer Acidithrix ferrooxidans strain Py-F3.</title>
        <authorList>
            <person name="Poehlein A."/>
            <person name="Eisen S."/>
            <person name="Schloemann M."/>
            <person name="Johnson B.D."/>
            <person name="Daniel R."/>
            <person name="Muehling M."/>
        </authorList>
    </citation>
    <scope>NUCLEOTIDE SEQUENCE [LARGE SCALE GENOMIC DNA]</scope>
    <source>
        <strain evidence="6 7">Py-F3</strain>
    </source>
</reference>
<sequence length="404" mass="43788">MANAIEIDGVTKIFRLYSEKYTSLKERVIHAGKNPYQEFYALRDVTFNIEEGSTVGLLGHNGSGKSTLLKTMAGILQPTKGEIRIKGRVSAMLEIGAGFHQELTGRDNIFLSATLLGLPVKEVEGRFDEIVEFSELGKFIDNQVKHYSSGMYARLGFAVAVNVDPDVLLVDEVLAVGDENFQRKCIERIKLFQREGRTIVFVSHSPDLVRTVCQSAYVLDHGSLIGRGEPSEAIAALRDSLGRGGVGGSLIGDESSTAQIDPTALVVEQAVTVTALKCFSGVGQENDHISPHDSLNVHVAYHTQRPIGDVSLTIQFLSPQGETIFAGNTKDLDLPGYDIDGDGVFELYFESLPLLDGVYGIVAMIIDASGTLVSWIEEKAAFQVMNPSKVSGLVALTFRVTSSS</sequence>
<dbReference type="GO" id="GO:0016887">
    <property type="term" value="F:ATP hydrolysis activity"/>
    <property type="evidence" value="ECO:0007669"/>
    <property type="project" value="InterPro"/>
</dbReference>
<gene>
    <name evidence="6" type="primary">tagH</name>
    <name evidence="6" type="ORF">AXFE_17410</name>
</gene>
<dbReference type="EMBL" id="JXYS01000044">
    <property type="protein sequence ID" value="KJF17389.1"/>
    <property type="molecule type" value="Genomic_DNA"/>
</dbReference>
<dbReference type="InterPro" id="IPR029439">
    <property type="entry name" value="Wzt_C"/>
</dbReference>
<keyword evidence="4 6" id="KW-0067">ATP-binding</keyword>
<dbReference type="Pfam" id="PF14524">
    <property type="entry name" value="Wzt_C"/>
    <property type="match status" value="1"/>
</dbReference>
<accession>A0A0D8HHR9</accession>
<evidence type="ECO:0000256" key="1">
    <source>
        <dbReference type="ARBA" id="ARBA00005417"/>
    </source>
</evidence>
<comment type="caution">
    <text evidence="6">The sequence shown here is derived from an EMBL/GenBank/DDBJ whole genome shotgun (WGS) entry which is preliminary data.</text>
</comment>
<dbReference type="GO" id="GO:0140359">
    <property type="term" value="F:ABC-type transporter activity"/>
    <property type="evidence" value="ECO:0007669"/>
    <property type="project" value="InterPro"/>
</dbReference>
<dbReference type="RefSeq" id="WP_052605435.1">
    <property type="nucleotide sequence ID" value="NZ_JXYS01000044.1"/>
</dbReference>
<evidence type="ECO:0000256" key="2">
    <source>
        <dbReference type="ARBA" id="ARBA00022448"/>
    </source>
</evidence>
<dbReference type="PROSITE" id="PS50893">
    <property type="entry name" value="ABC_TRANSPORTER_2"/>
    <property type="match status" value="1"/>
</dbReference>
<dbReference type="PANTHER" id="PTHR46743:SF2">
    <property type="entry name" value="TEICHOIC ACIDS EXPORT ATP-BINDING PROTEIN TAGH"/>
    <property type="match status" value="1"/>
</dbReference>
<dbReference type="SUPFAM" id="SSF52540">
    <property type="entry name" value="P-loop containing nucleoside triphosphate hydrolases"/>
    <property type="match status" value="1"/>
</dbReference>
<keyword evidence="7" id="KW-1185">Reference proteome</keyword>
<name>A0A0D8HHR9_9ACTN</name>
<dbReference type="AlphaFoldDB" id="A0A0D8HHR9"/>
<dbReference type="InterPro" id="IPR015860">
    <property type="entry name" value="ABC_transpr_TagH-like"/>
</dbReference>
<dbReference type="InterPro" id="IPR050683">
    <property type="entry name" value="Bact_Polysacc_Export_ATP-bd"/>
</dbReference>
<dbReference type="SMART" id="SM00382">
    <property type="entry name" value="AAA"/>
    <property type="match status" value="1"/>
</dbReference>
<evidence type="ECO:0000259" key="5">
    <source>
        <dbReference type="PROSITE" id="PS50893"/>
    </source>
</evidence>
<dbReference type="EC" id="3.6.3.40" evidence="6"/>